<name>A0A7G9R704_9ACTN</name>
<accession>A0A7G9R704</accession>
<sequence length="108" mass="12277">MAWLVGPAFLAVAIHGTGLWAIRRFRLSERGHAVLHVLLEADEPILRNRIEADQELAVARQGRLDHLPKFAEARSWIARRADLIVDTTRLTPGQVADHVWDTARERIE</sequence>
<dbReference type="InterPro" id="IPR027417">
    <property type="entry name" value="P-loop_NTPase"/>
</dbReference>
<dbReference type="AlphaFoldDB" id="A0A7G9R704"/>
<organism evidence="1 2">
    <name type="scientific">Nocardioides mesophilus</name>
    <dbReference type="NCBI Taxonomy" id="433659"/>
    <lineage>
        <taxon>Bacteria</taxon>
        <taxon>Bacillati</taxon>
        <taxon>Actinomycetota</taxon>
        <taxon>Actinomycetes</taxon>
        <taxon>Propionibacteriales</taxon>
        <taxon>Nocardioidaceae</taxon>
        <taxon>Nocardioides</taxon>
    </lineage>
</organism>
<reference evidence="1 2" key="1">
    <citation type="submission" date="2020-08" db="EMBL/GenBank/DDBJ databases">
        <title>Genome sequence of Nocardioides mesophilus KACC 16243T.</title>
        <authorList>
            <person name="Hyun D.-W."/>
            <person name="Bae J.-W."/>
        </authorList>
    </citation>
    <scope>NUCLEOTIDE SEQUENCE [LARGE SCALE GENOMIC DNA]</scope>
    <source>
        <strain evidence="1 2">KACC 16243</strain>
    </source>
</reference>
<dbReference type="SUPFAM" id="SSF52540">
    <property type="entry name" value="P-loop containing nucleoside triphosphate hydrolases"/>
    <property type="match status" value="1"/>
</dbReference>
<dbReference type="EMBL" id="CP060713">
    <property type="protein sequence ID" value="QNN51379.1"/>
    <property type="molecule type" value="Genomic_DNA"/>
</dbReference>
<evidence type="ECO:0000313" key="2">
    <source>
        <dbReference type="Proteomes" id="UP000515947"/>
    </source>
</evidence>
<protein>
    <submittedName>
        <fullName evidence="1">Uncharacterized protein</fullName>
    </submittedName>
</protein>
<dbReference type="Proteomes" id="UP000515947">
    <property type="component" value="Chromosome"/>
</dbReference>
<dbReference type="KEGG" id="nmes:H9L09_12225"/>
<dbReference type="RefSeq" id="WP_187577219.1">
    <property type="nucleotide sequence ID" value="NZ_CP060713.1"/>
</dbReference>
<dbReference type="Gene3D" id="3.40.50.300">
    <property type="entry name" value="P-loop containing nucleotide triphosphate hydrolases"/>
    <property type="match status" value="1"/>
</dbReference>
<keyword evidence="2" id="KW-1185">Reference proteome</keyword>
<proteinExistence type="predicted"/>
<evidence type="ECO:0000313" key="1">
    <source>
        <dbReference type="EMBL" id="QNN51379.1"/>
    </source>
</evidence>
<gene>
    <name evidence="1" type="ORF">H9L09_12225</name>
</gene>